<sequence length="275" mass="29701">MDVVLTIAGSDSGGGAGIQADLKTFQELKTFGTSVITALTAQNTCGVQGIYPTTPEFVAQQMTSVFQDFNVKALKTGMLFSTEIIETVARILQQQTAHIIVDPVMIAKGGAALLQDDAVHALNTKLLPLATVLTPNIPEAEVISGVKIRNEQDIFNAAKRILQLGVKCVVMKGGHFEEADTATDTVFFENGSSFSMETKRINTKHTHGTGCTFSSAITAFLGRGFTLHESIVEAKKFVQLAIEHPLNIGHGHGPTNHFAYQELRGIYEVMVHETK</sequence>
<dbReference type="GO" id="GO:0008902">
    <property type="term" value="F:hydroxymethylpyrimidine kinase activity"/>
    <property type="evidence" value="ECO:0007669"/>
    <property type="project" value="UniProtKB-EC"/>
</dbReference>
<evidence type="ECO:0000256" key="11">
    <source>
        <dbReference type="ARBA" id="ARBA00022840"/>
    </source>
</evidence>
<evidence type="ECO:0000256" key="12">
    <source>
        <dbReference type="ARBA" id="ARBA00022977"/>
    </source>
</evidence>
<dbReference type="PANTHER" id="PTHR20858:SF17">
    <property type="entry name" value="HYDROXYMETHYLPYRIMIDINE_PHOSPHOMETHYLPYRIMIDINE KINASE THI20-RELATED"/>
    <property type="match status" value="1"/>
</dbReference>
<evidence type="ECO:0000256" key="3">
    <source>
        <dbReference type="ARBA" id="ARBA00004769"/>
    </source>
</evidence>
<dbReference type="EC" id="2.7.4.7" evidence="6"/>
<dbReference type="EC" id="2.7.1.49" evidence="5"/>
<dbReference type="RefSeq" id="WP_126292545.1">
    <property type="nucleotide sequence ID" value="NZ_CP155468.1"/>
</dbReference>
<comment type="catalytic activity">
    <reaction evidence="2">
        <text>4-amino-2-methyl-5-(phosphooxymethyl)pyrimidine + ATP = 4-amino-2-methyl-5-(diphosphooxymethyl)pyrimidine + ADP</text>
        <dbReference type="Rhea" id="RHEA:19893"/>
        <dbReference type="ChEBI" id="CHEBI:30616"/>
        <dbReference type="ChEBI" id="CHEBI:57841"/>
        <dbReference type="ChEBI" id="CHEBI:58354"/>
        <dbReference type="ChEBI" id="CHEBI:456216"/>
        <dbReference type="EC" id="2.7.4.7"/>
    </reaction>
</comment>
<keyword evidence="8 17" id="KW-0808">Transferase</keyword>
<evidence type="ECO:0000313" key="17">
    <source>
        <dbReference type="EMBL" id="RTQ96071.1"/>
    </source>
</evidence>
<evidence type="ECO:0000256" key="6">
    <source>
        <dbReference type="ARBA" id="ARBA00012963"/>
    </source>
</evidence>
<comment type="caution">
    <text evidence="17">The sequence shown here is derived from an EMBL/GenBank/DDBJ whole genome shotgun (WGS) entry which is preliminary data.</text>
</comment>
<comment type="catalytic activity">
    <reaction evidence="1">
        <text>4-amino-5-hydroxymethyl-2-methylpyrimidine + ATP = 4-amino-2-methyl-5-(phosphooxymethyl)pyrimidine + ADP + H(+)</text>
        <dbReference type="Rhea" id="RHEA:23096"/>
        <dbReference type="ChEBI" id="CHEBI:15378"/>
        <dbReference type="ChEBI" id="CHEBI:16892"/>
        <dbReference type="ChEBI" id="CHEBI:30616"/>
        <dbReference type="ChEBI" id="CHEBI:58354"/>
        <dbReference type="ChEBI" id="CHEBI:456216"/>
        <dbReference type="EC" id="2.7.1.49"/>
    </reaction>
</comment>
<evidence type="ECO:0000256" key="4">
    <source>
        <dbReference type="ARBA" id="ARBA00009879"/>
    </source>
</evidence>
<reference evidence="17 18" key="1">
    <citation type="submission" date="2018-12" db="EMBL/GenBank/DDBJ databases">
        <authorList>
            <person name="Yu L."/>
        </authorList>
    </citation>
    <scope>NUCLEOTIDE SEQUENCE [LARGE SCALE GENOMIC DNA]</scope>
    <source>
        <strain evidence="17 18">S5H2222</strain>
    </source>
</reference>
<dbReference type="AlphaFoldDB" id="A0A3S0HPY1"/>
<dbReference type="GO" id="GO:0009228">
    <property type="term" value="P:thiamine biosynthetic process"/>
    <property type="evidence" value="ECO:0007669"/>
    <property type="project" value="UniProtKB-KW"/>
</dbReference>
<dbReference type="CDD" id="cd01169">
    <property type="entry name" value="HMPP_kinase"/>
    <property type="match status" value="1"/>
</dbReference>
<dbReference type="GO" id="GO:0005829">
    <property type="term" value="C:cytosol"/>
    <property type="evidence" value="ECO:0007669"/>
    <property type="project" value="TreeGrafter"/>
</dbReference>
<comment type="pathway">
    <text evidence="3">Cofactor biosynthesis; thiamine diphosphate biosynthesis; 4-amino-2-methyl-5-diphosphomethylpyrimidine from 5-amino-1-(5-phospho-D-ribosyl)imidazole: step 3/3.</text>
</comment>
<dbReference type="InterPro" id="IPR004399">
    <property type="entry name" value="HMP/HMP-P_kinase_dom"/>
</dbReference>
<evidence type="ECO:0000256" key="7">
    <source>
        <dbReference type="ARBA" id="ARBA00019161"/>
    </source>
</evidence>
<keyword evidence="9" id="KW-0547">Nucleotide-binding</keyword>
<dbReference type="Proteomes" id="UP000276349">
    <property type="component" value="Unassembled WGS sequence"/>
</dbReference>
<evidence type="ECO:0000256" key="15">
    <source>
        <dbReference type="ARBA" id="ARBA00043176"/>
    </source>
</evidence>
<name>A0A3S0HPY1_9BACI</name>
<evidence type="ECO:0000256" key="5">
    <source>
        <dbReference type="ARBA" id="ARBA00012135"/>
    </source>
</evidence>
<protein>
    <recommendedName>
        <fullName evidence="7">Hydroxymethylpyrimidine/phosphomethylpyrimidine kinase</fullName>
        <ecNumber evidence="5">2.7.1.49</ecNumber>
        <ecNumber evidence="6">2.7.4.7</ecNumber>
    </recommendedName>
    <alternativeName>
        <fullName evidence="14">Hydroxymethylpyrimidine kinase</fullName>
    </alternativeName>
    <alternativeName>
        <fullName evidence="15">Hydroxymethylpyrimidine phosphate kinase</fullName>
    </alternativeName>
</protein>
<dbReference type="NCBIfam" id="TIGR00097">
    <property type="entry name" value="HMP-P_kinase"/>
    <property type="match status" value="1"/>
</dbReference>
<keyword evidence="12" id="KW-0784">Thiamine biosynthesis</keyword>
<dbReference type="SUPFAM" id="SSF53613">
    <property type="entry name" value="Ribokinase-like"/>
    <property type="match status" value="1"/>
</dbReference>
<dbReference type="EMBL" id="RXNR01000003">
    <property type="protein sequence ID" value="RTQ96071.1"/>
    <property type="molecule type" value="Genomic_DNA"/>
</dbReference>
<proteinExistence type="inferred from homology"/>
<evidence type="ECO:0000256" key="9">
    <source>
        <dbReference type="ARBA" id="ARBA00022741"/>
    </source>
</evidence>
<evidence type="ECO:0000256" key="14">
    <source>
        <dbReference type="ARBA" id="ARBA00042102"/>
    </source>
</evidence>
<evidence type="ECO:0000256" key="13">
    <source>
        <dbReference type="ARBA" id="ARBA00037917"/>
    </source>
</evidence>
<keyword evidence="11" id="KW-0067">ATP-binding</keyword>
<dbReference type="GO" id="GO:0008972">
    <property type="term" value="F:phosphomethylpyrimidine kinase activity"/>
    <property type="evidence" value="ECO:0007669"/>
    <property type="project" value="UniProtKB-EC"/>
</dbReference>
<gene>
    <name evidence="17" type="primary">thiD</name>
    <name evidence="17" type="ORF">EKG35_01500</name>
</gene>
<evidence type="ECO:0000313" key="18">
    <source>
        <dbReference type="Proteomes" id="UP000276349"/>
    </source>
</evidence>
<evidence type="ECO:0000256" key="10">
    <source>
        <dbReference type="ARBA" id="ARBA00022777"/>
    </source>
</evidence>
<feature type="domain" description="Pyridoxamine kinase/Phosphomethylpyrimidine kinase" evidence="16">
    <location>
        <begin position="11"/>
        <end position="256"/>
    </location>
</feature>
<dbReference type="InterPro" id="IPR013749">
    <property type="entry name" value="PM/HMP-P_kinase-1"/>
</dbReference>
<dbReference type="Pfam" id="PF08543">
    <property type="entry name" value="Phos_pyr_kin"/>
    <property type="match status" value="1"/>
</dbReference>
<evidence type="ECO:0000256" key="8">
    <source>
        <dbReference type="ARBA" id="ARBA00022679"/>
    </source>
</evidence>
<dbReference type="OrthoDB" id="9810880at2"/>
<comment type="similarity">
    <text evidence="4">Belongs to the ThiD family.</text>
</comment>
<dbReference type="PANTHER" id="PTHR20858">
    <property type="entry name" value="PHOSPHOMETHYLPYRIMIDINE KINASE"/>
    <property type="match status" value="1"/>
</dbReference>
<keyword evidence="18" id="KW-1185">Reference proteome</keyword>
<dbReference type="InterPro" id="IPR029056">
    <property type="entry name" value="Ribokinase-like"/>
</dbReference>
<accession>A0A3S0HPY1</accession>
<dbReference type="GO" id="GO:0005524">
    <property type="term" value="F:ATP binding"/>
    <property type="evidence" value="ECO:0007669"/>
    <property type="project" value="UniProtKB-KW"/>
</dbReference>
<dbReference type="Gene3D" id="3.40.1190.20">
    <property type="match status" value="1"/>
</dbReference>
<evidence type="ECO:0000256" key="1">
    <source>
        <dbReference type="ARBA" id="ARBA00000151"/>
    </source>
</evidence>
<comment type="pathway">
    <text evidence="13">Cofactor biosynthesis; thiamine diphosphate biosynthesis; 4-amino-2-methyl-5-diphosphomethylpyrimidine from 5-amino-1-(5-phospho-D-ribosyl)imidazole: step 2/3.</text>
</comment>
<evidence type="ECO:0000256" key="2">
    <source>
        <dbReference type="ARBA" id="ARBA00000565"/>
    </source>
</evidence>
<evidence type="ECO:0000259" key="16">
    <source>
        <dbReference type="Pfam" id="PF08543"/>
    </source>
</evidence>
<keyword evidence="10 17" id="KW-0418">Kinase</keyword>
<organism evidence="17 18">
    <name type="scientific">Lysinibacillus telephonicus</name>
    <dbReference type="NCBI Taxonomy" id="1714840"/>
    <lineage>
        <taxon>Bacteria</taxon>
        <taxon>Bacillati</taxon>
        <taxon>Bacillota</taxon>
        <taxon>Bacilli</taxon>
        <taxon>Bacillales</taxon>
        <taxon>Bacillaceae</taxon>
        <taxon>Lysinibacillus</taxon>
    </lineage>
</organism>
<dbReference type="FunFam" id="3.40.1190.20:FF:000003">
    <property type="entry name" value="Phosphomethylpyrimidine kinase ThiD"/>
    <property type="match status" value="1"/>
</dbReference>